<dbReference type="PANTHER" id="PTHR24114">
    <property type="entry name" value="LEUCINE RICH REPEAT FAMILY PROTEIN"/>
    <property type="match status" value="1"/>
</dbReference>
<sequence length="1505" mass="160939">MGRASDEPLARWEAVTPTVHECLADLTEEVSQVIEWAGIAVDDDGHYDAAALEKAMAAWGLTPLTFLAAALKRRNPARTAAAVRAARAKKDAMARATYDAPATIFDASLGAVLSRYPPRPNSANRQAEGEEAADVAGGFGEFAAAALVGRLAAGAVYSGGTQLKLLWCDGDEAVLTLPSPPPPPPPEAALAEELALARSRIDAAMPAVLGTEQPPLPRRALAAGEVRLPLDQLAGWLQGGRWAEHGLGADFARGLHTELLSRTFTDPSYARSLLRVDRGALDLSPFVRQSDSHAAAAVAAVREAESEITEVVGLGPYMLQCEPLRAELRAIDSLTTIRLAPLGTEVKAPEDIDRPYRTTDFINPAWEALSELLQNSMDTTMRLNTLVLGPQRISPTEAAFLGATLCESTVQCLDISRCLHTSLEVAPDMTAGPSTYGMPRGGSAPPPPPSADDDVRMAEIASAFAPMLRCSHLLELRVSRCQLADTAMVLLCQNLRTSRSIATLDVSFNCFFSEGAAALAALIHQSGCLRHIDLSGNRLVAAADLALTPLAAAIGESMLETITWEAGWPDLAAADLPSHPKRSQWGVQLARALRLNKSLTSLSLAGQPLGALDMPTRGSDVELREERMGAELGGALRAHWGMLWISLANASLHDAALCQIVGALRQHPSVRHVDLSYNTFGRRTAEETAGLLHDSRSLTSLNVQGVSMSATQLAVIAPALTANVRLLAIDLSYNTFGAADDDATPEKEQGAAEENADAAVEEVATAPPLAPAPVVLSAMALAAVFEKNTVLTELRLAHAGLDQPAEPAAPEAEEEGEGAEAAGGDGEVVANAKQPAEVEVAPATKSPRREPSAEDVATPPQPPAPPPLLGAILGEGLAKSVKNSFVLLDLSGNALGDEGVAAFAGRLSRAKSLRSLYLLDCCGSAAEPALISAIGVQGGIVLCDLHLTPQPSAEAPLQLALASNRWEHGMLWEELLDVIPAEVGAAVSAAFRGIPGVSFPTDAAEDAVSGRTLWGASVPLSELLRRLLPPSARVDVDTFPPGARLPFGGFVQWVGDFFANRWDARLGPSGELARLLRAMCGGPREHALSSDEAVAPGEWVEAAAMALCEQRRRYFYQPKVKPRVPPEAEELAAEALQTIVHFVERIKQASLPPASPPPEPTLVNGRKINIDANNLALKGICPVSYFGSRGAHKGSYDFICEHDGATYLLTNEEAHAMFEENPSKFTPAYNGWCAAGIAGGEYKRPDPRNYMIVNGKVLLFYKDSEFNARDLWEADKKGMKKLAEANWRSGNLVGPPEVEFEVGASQEAAISQMLACDLYGDTIAELDERMHPELTPELSITDVKDVLHKVYRLELQMMLRLEEHGKPPSTILHEKPRCFFDDWDYFLQEKKAHPGDEWLCCLSWLQRGTPHVLERQELGLLGSVVKVAEALISRPFSAGTLRCALIKVNGGPWLIAGLQVKIDRSYLPPGPLLTWHDSEPFEGLEDPPTAGDTAGSEHQENASPR</sequence>
<organism evidence="2 3">
    <name type="scientific">Prymnesium parvum</name>
    <name type="common">Toxic golden alga</name>
    <dbReference type="NCBI Taxonomy" id="97485"/>
    <lineage>
        <taxon>Eukaryota</taxon>
        <taxon>Haptista</taxon>
        <taxon>Haptophyta</taxon>
        <taxon>Prymnesiophyceae</taxon>
        <taxon>Prymnesiales</taxon>
        <taxon>Prymnesiaceae</taxon>
        <taxon>Prymnesium</taxon>
    </lineage>
</organism>
<dbReference type="InterPro" id="IPR032675">
    <property type="entry name" value="LRR_dom_sf"/>
</dbReference>
<name>A0AB34J296_PRYPA</name>
<dbReference type="NCBIfam" id="NF041384">
    <property type="entry name" value="YHS_seleno_dom"/>
    <property type="match status" value="1"/>
</dbReference>
<dbReference type="SUPFAM" id="SSF52047">
    <property type="entry name" value="RNI-like"/>
    <property type="match status" value="1"/>
</dbReference>
<gene>
    <name evidence="2" type="ORF">AB1Y20_006308</name>
</gene>
<evidence type="ECO:0000313" key="3">
    <source>
        <dbReference type="Proteomes" id="UP001515480"/>
    </source>
</evidence>
<reference evidence="2 3" key="1">
    <citation type="journal article" date="2024" name="Science">
        <title>Giant polyketide synthase enzymes in the biosynthesis of giant marine polyether toxins.</title>
        <authorList>
            <person name="Fallon T.R."/>
            <person name="Shende V.V."/>
            <person name="Wierzbicki I.H."/>
            <person name="Pendleton A.L."/>
            <person name="Watervoot N.F."/>
            <person name="Auber R.P."/>
            <person name="Gonzalez D.J."/>
            <person name="Wisecaver J.H."/>
            <person name="Moore B.S."/>
        </authorList>
    </citation>
    <scope>NUCLEOTIDE SEQUENCE [LARGE SCALE GENOMIC DNA]</scope>
    <source>
        <strain evidence="2 3">12B1</strain>
    </source>
</reference>
<dbReference type="EMBL" id="JBGBPQ010000014">
    <property type="protein sequence ID" value="KAL1511512.1"/>
    <property type="molecule type" value="Genomic_DNA"/>
</dbReference>
<feature type="region of interest" description="Disordered" evidence="1">
    <location>
        <begin position="1477"/>
        <end position="1505"/>
    </location>
</feature>
<proteinExistence type="predicted"/>
<evidence type="ECO:0000256" key="1">
    <source>
        <dbReference type="SAM" id="MobiDB-lite"/>
    </source>
</evidence>
<accession>A0AB34J296</accession>
<dbReference type="Gene3D" id="3.80.10.10">
    <property type="entry name" value="Ribonuclease Inhibitor"/>
    <property type="match status" value="2"/>
</dbReference>
<feature type="region of interest" description="Disordered" evidence="1">
    <location>
        <begin position="802"/>
        <end position="867"/>
    </location>
</feature>
<dbReference type="SMART" id="SM00368">
    <property type="entry name" value="LRR_RI"/>
    <property type="match status" value="5"/>
</dbReference>
<dbReference type="Pfam" id="PF13516">
    <property type="entry name" value="LRR_6"/>
    <property type="match status" value="2"/>
</dbReference>
<dbReference type="InterPro" id="IPR001611">
    <property type="entry name" value="Leu-rich_rpt"/>
</dbReference>
<feature type="region of interest" description="Disordered" evidence="1">
    <location>
        <begin position="432"/>
        <end position="451"/>
    </location>
</feature>
<protein>
    <recommendedName>
        <fullName evidence="4">Protein NLRC3</fullName>
    </recommendedName>
</protein>
<keyword evidence="3" id="KW-1185">Reference proteome</keyword>
<dbReference type="PANTHER" id="PTHR24114:SF31">
    <property type="entry name" value="NLR FAMILY MEMBER X1"/>
    <property type="match status" value="1"/>
</dbReference>
<evidence type="ECO:0000313" key="2">
    <source>
        <dbReference type="EMBL" id="KAL1511512.1"/>
    </source>
</evidence>
<feature type="compositionally biased region" description="Basic and acidic residues" evidence="1">
    <location>
        <begin position="1495"/>
        <end position="1505"/>
    </location>
</feature>
<comment type="caution">
    <text evidence="2">The sequence shown here is derived from an EMBL/GenBank/DDBJ whole genome shotgun (WGS) entry which is preliminary data.</text>
</comment>
<dbReference type="InterPro" id="IPR052394">
    <property type="entry name" value="LRR-containing"/>
</dbReference>
<dbReference type="Proteomes" id="UP001515480">
    <property type="component" value="Unassembled WGS sequence"/>
</dbReference>
<evidence type="ECO:0008006" key="4">
    <source>
        <dbReference type="Google" id="ProtNLM"/>
    </source>
</evidence>